<dbReference type="Gene3D" id="3.30.1330.70">
    <property type="entry name" value="Holliday junction resolvase RusA"/>
    <property type="match status" value="1"/>
</dbReference>
<evidence type="ECO:0000313" key="2">
    <source>
        <dbReference type="Proteomes" id="UP000664044"/>
    </source>
</evidence>
<organism evidence="1 2">
    <name type="scientific">Flagellimonas aurea</name>
    <dbReference type="NCBI Taxonomy" id="2915619"/>
    <lineage>
        <taxon>Bacteria</taxon>
        <taxon>Pseudomonadati</taxon>
        <taxon>Bacteroidota</taxon>
        <taxon>Flavobacteriia</taxon>
        <taxon>Flavobacteriales</taxon>
        <taxon>Flavobacteriaceae</taxon>
        <taxon>Flagellimonas</taxon>
    </lineage>
</organism>
<accession>A0ABS3G9Y5</accession>
<dbReference type="EMBL" id="JAFLNL010000019">
    <property type="protein sequence ID" value="MBO0356234.1"/>
    <property type="molecule type" value="Genomic_DNA"/>
</dbReference>
<reference evidence="1 2" key="1">
    <citation type="submission" date="2021-03" db="EMBL/GenBank/DDBJ databases">
        <title>Muricauda lutimaris sp. nov. and Muricauda ruestringensis sp. nov, two marine members of the Flavobacteriaceae isolated from deep sea sediments of Western Pacific.</title>
        <authorList>
            <person name="Zhao S."/>
            <person name="Liu R."/>
        </authorList>
    </citation>
    <scope>NUCLEOTIDE SEQUENCE [LARGE SCALE GENOMIC DNA]</scope>
    <source>
        <strain evidence="1 2">BC31-1-A7</strain>
    </source>
</reference>
<proteinExistence type="predicted"/>
<dbReference type="InterPro" id="IPR008822">
    <property type="entry name" value="Endonuclease_RusA-like"/>
</dbReference>
<evidence type="ECO:0000313" key="1">
    <source>
        <dbReference type="EMBL" id="MBO0356234.1"/>
    </source>
</evidence>
<dbReference type="InterPro" id="IPR036614">
    <property type="entry name" value="RusA-like_sf"/>
</dbReference>
<dbReference type="Pfam" id="PF05866">
    <property type="entry name" value="RusA"/>
    <property type="match status" value="1"/>
</dbReference>
<name>A0ABS3G9Y5_9FLAO</name>
<sequence>MKKENITYYQNPKVEILFGYFGGQPILTKQDQYKPLHAYEVDENGNESKLKNLYEKKDDKASIQDIKKIIAEYATEAFKERGIIKKPAQVEVLLSFSIKENRFGKVDIDNLSKTVLDGLTGVAFEDDVQVTSLIVNKHIHPMKVDAIFIGVTELTDKQKGFGSEIKLFGPEKFE</sequence>
<gene>
    <name evidence="1" type="ORF">J0656_19610</name>
</gene>
<dbReference type="Proteomes" id="UP000664044">
    <property type="component" value="Unassembled WGS sequence"/>
</dbReference>
<keyword evidence="2" id="KW-1185">Reference proteome</keyword>
<dbReference type="SUPFAM" id="SSF103084">
    <property type="entry name" value="Holliday junction resolvase RusA"/>
    <property type="match status" value="1"/>
</dbReference>
<comment type="caution">
    <text evidence="1">The sequence shown here is derived from an EMBL/GenBank/DDBJ whole genome shotgun (WGS) entry which is preliminary data.</text>
</comment>
<dbReference type="RefSeq" id="WP_207036956.1">
    <property type="nucleotide sequence ID" value="NZ_JAFLNL010000019.1"/>
</dbReference>
<protein>
    <submittedName>
        <fullName evidence="1">RusA family crossover junction endodeoxyribonuclease</fullName>
    </submittedName>
</protein>